<organism evidence="1 2">
    <name type="scientific">Elysia crispata</name>
    <name type="common">lettuce slug</name>
    <dbReference type="NCBI Taxonomy" id="231223"/>
    <lineage>
        <taxon>Eukaryota</taxon>
        <taxon>Metazoa</taxon>
        <taxon>Spiralia</taxon>
        <taxon>Lophotrochozoa</taxon>
        <taxon>Mollusca</taxon>
        <taxon>Gastropoda</taxon>
        <taxon>Heterobranchia</taxon>
        <taxon>Euthyneura</taxon>
        <taxon>Panpulmonata</taxon>
        <taxon>Sacoglossa</taxon>
        <taxon>Placobranchoidea</taxon>
        <taxon>Plakobranchidae</taxon>
        <taxon>Elysia</taxon>
    </lineage>
</organism>
<evidence type="ECO:0000313" key="1">
    <source>
        <dbReference type="EMBL" id="KAK3790355.1"/>
    </source>
</evidence>
<dbReference type="AlphaFoldDB" id="A0AAE1ALZ3"/>
<name>A0AAE1ALZ3_9GAST</name>
<dbReference type="Proteomes" id="UP001283361">
    <property type="component" value="Unassembled WGS sequence"/>
</dbReference>
<keyword evidence="2" id="KW-1185">Reference proteome</keyword>
<accession>A0AAE1ALZ3</accession>
<gene>
    <name evidence="1" type="ORF">RRG08_038421</name>
</gene>
<evidence type="ECO:0000313" key="2">
    <source>
        <dbReference type="Proteomes" id="UP001283361"/>
    </source>
</evidence>
<sequence length="92" mass="9475">MISPDLALCVTSGSQEDGVSNSDDVIGSSTFIAETLKKRFLASDSSVSDPRGQQCLPPLTRQACRLLAMTGAAQRASGAGDLSSLNGGQSDR</sequence>
<dbReference type="EMBL" id="JAWDGP010001543">
    <property type="protein sequence ID" value="KAK3790355.1"/>
    <property type="molecule type" value="Genomic_DNA"/>
</dbReference>
<reference evidence="1" key="1">
    <citation type="journal article" date="2023" name="G3 (Bethesda)">
        <title>A reference genome for the long-term kleptoplast-retaining sea slug Elysia crispata morphotype clarki.</title>
        <authorList>
            <person name="Eastman K.E."/>
            <person name="Pendleton A.L."/>
            <person name="Shaikh M.A."/>
            <person name="Suttiyut T."/>
            <person name="Ogas R."/>
            <person name="Tomko P."/>
            <person name="Gavelis G."/>
            <person name="Widhalm J.R."/>
            <person name="Wisecaver J.H."/>
        </authorList>
    </citation>
    <scope>NUCLEOTIDE SEQUENCE</scope>
    <source>
        <strain evidence="1">ECLA1</strain>
    </source>
</reference>
<protein>
    <submittedName>
        <fullName evidence="1">Uncharacterized protein</fullName>
    </submittedName>
</protein>
<comment type="caution">
    <text evidence="1">The sequence shown here is derived from an EMBL/GenBank/DDBJ whole genome shotgun (WGS) entry which is preliminary data.</text>
</comment>
<proteinExistence type="predicted"/>